<dbReference type="Proteomes" id="UP000800035">
    <property type="component" value="Unassembled WGS sequence"/>
</dbReference>
<dbReference type="AlphaFoldDB" id="A0A6A5UBI4"/>
<dbReference type="EMBL" id="ML976981">
    <property type="protein sequence ID" value="KAF1961309.1"/>
    <property type="molecule type" value="Genomic_DNA"/>
</dbReference>
<accession>A0A6A5UBI4</accession>
<gene>
    <name evidence="1" type="ORF">CC80DRAFT_589704</name>
</gene>
<evidence type="ECO:0000313" key="2">
    <source>
        <dbReference type="Proteomes" id="UP000800035"/>
    </source>
</evidence>
<dbReference type="OrthoDB" id="2730545at2759"/>
<reference evidence="1" key="1">
    <citation type="journal article" date="2020" name="Stud. Mycol.">
        <title>101 Dothideomycetes genomes: a test case for predicting lifestyles and emergence of pathogens.</title>
        <authorList>
            <person name="Haridas S."/>
            <person name="Albert R."/>
            <person name="Binder M."/>
            <person name="Bloem J."/>
            <person name="Labutti K."/>
            <person name="Salamov A."/>
            <person name="Andreopoulos B."/>
            <person name="Baker S."/>
            <person name="Barry K."/>
            <person name="Bills G."/>
            <person name="Bluhm B."/>
            <person name="Cannon C."/>
            <person name="Castanera R."/>
            <person name="Culley D."/>
            <person name="Daum C."/>
            <person name="Ezra D."/>
            <person name="Gonzalez J."/>
            <person name="Henrissat B."/>
            <person name="Kuo A."/>
            <person name="Liang C."/>
            <person name="Lipzen A."/>
            <person name="Lutzoni F."/>
            <person name="Magnuson J."/>
            <person name="Mondo S."/>
            <person name="Nolan M."/>
            <person name="Ohm R."/>
            <person name="Pangilinan J."/>
            <person name="Park H.-J."/>
            <person name="Ramirez L."/>
            <person name="Alfaro M."/>
            <person name="Sun H."/>
            <person name="Tritt A."/>
            <person name="Yoshinaga Y."/>
            <person name="Zwiers L.-H."/>
            <person name="Turgeon B."/>
            <person name="Goodwin S."/>
            <person name="Spatafora J."/>
            <person name="Crous P."/>
            <person name="Grigoriev I."/>
        </authorList>
    </citation>
    <scope>NUCLEOTIDE SEQUENCE</scope>
    <source>
        <strain evidence="1">CBS 675.92</strain>
    </source>
</reference>
<proteinExistence type="predicted"/>
<organism evidence="1 2">
    <name type="scientific">Byssothecium circinans</name>
    <dbReference type="NCBI Taxonomy" id="147558"/>
    <lineage>
        <taxon>Eukaryota</taxon>
        <taxon>Fungi</taxon>
        <taxon>Dikarya</taxon>
        <taxon>Ascomycota</taxon>
        <taxon>Pezizomycotina</taxon>
        <taxon>Dothideomycetes</taxon>
        <taxon>Pleosporomycetidae</taxon>
        <taxon>Pleosporales</taxon>
        <taxon>Massarineae</taxon>
        <taxon>Massarinaceae</taxon>
        <taxon>Byssothecium</taxon>
    </lineage>
</organism>
<protein>
    <submittedName>
        <fullName evidence="1">Uncharacterized protein</fullName>
    </submittedName>
</protein>
<keyword evidence="2" id="KW-1185">Reference proteome</keyword>
<evidence type="ECO:0000313" key="1">
    <source>
        <dbReference type="EMBL" id="KAF1961309.1"/>
    </source>
</evidence>
<name>A0A6A5UBI4_9PLEO</name>
<sequence>MAARTLILLKYLKGLFKGRKSLRSPSRRLFGFEETGSEDRYAASTFLKTNGIANVIWLEDVLAHYGSDTQAWDLNLLVQNTLSAAEVLQNSGYNLCTPCDRFSDDPGFCGKSLQLSHPSRDTKVVLYCANDWYFELEPTMQSTMPLLNQFIDALMEMWLNISLRDYVERIRFALHIAVLLRYCYYLTDPNHGPVKSTEYASNLRKEHRELHYDIVAGDPQKYFAQTERHRHHVRRYTEIKNGEFDPQPYKKGVYKPELAALHEESQSSK</sequence>